<dbReference type="InterPro" id="IPR000182">
    <property type="entry name" value="GNAT_dom"/>
</dbReference>
<dbReference type="Gene3D" id="3.40.630.30">
    <property type="match status" value="1"/>
</dbReference>
<reference evidence="7 8" key="1">
    <citation type="journal article" date="2019" name="Environ. Microbiol.">
        <title>Species interactions and distinct microbial communities in high Arctic permafrost affected cryosols are associated with the CH4 and CO2 gas fluxes.</title>
        <authorList>
            <person name="Altshuler I."/>
            <person name="Hamel J."/>
            <person name="Turney S."/>
            <person name="Magnuson E."/>
            <person name="Levesque R."/>
            <person name="Greer C."/>
            <person name="Whyte L.G."/>
        </authorList>
    </citation>
    <scope>NUCLEOTIDE SEQUENCE [LARGE SCALE GENOMIC DNA]</scope>
    <source>
        <strain evidence="7 8">S9.3A</strain>
    </source>
</reference>
<feature type="binding site" evidence="4">
    <location>
        <begin position="334"/>
        <end position="339"/>
    </location>
    <ligand>
        <name>acetyl-CoA</name>
        <dbReference type="ChEBI" id="CHEBI:57288"/>
        <label>2</label>
    </ligand>
</feature>
<comment type="function">
    <text evidence="4">Catalyzes the transfer of acetyl from acetyl-CoA to desacetylmycothiol (Cys-GlcN-Ins) to form mycothiol.</text>
</comment>
<name>A0A502CQX9_9MICO</name>
<evidence type="ECO:0000313" key="7">
    <source>
        <dbReference type="EMBL" id="TPG14101.1"/>
    </source>
</evidence>
<feature type="binding site" evidence="4">
    <location>
        <begin position="295"/>
        <end position="297"/>
    </location>
    <ligand>
        <name>acetyl-CoA</name>
        <dbReference type="ChEBI" id="CHEBI:57288"/>
        <label>2</label>
    </ligand>
</feature>
<evidence type="ECO:0000313" key="8">
    <source>
        <dbReference type="Proteomes" id="UP000317722"/>
    </source>
</evidence>
<feature type="binding site" evidence="4">
    <location>
        <position position="45"/>
    </location>
    <ligand>
        <name>1D-myo-inositol 2-(L-cysteinylamino)-2-deoxy-alpha-D-glucopyranoside</name>
        <dbReference type="ChEBI" id="CHEBI:58887"/>
    </ligand>
</feature>
<dbReference type="SUPFAM" id="SSF55729">
    <property type="entry name" value="Acyl-CoA N-acyltransferases (Nat)"/>
    <property type="match status" value="1"/>
</dbReference>
<comment type="caution">
    <text evidence="7">The sequence shown here is derived from an EMBL/GenBank/DDBJ whole genome shotgun (WGS) entry which is preliminary data.</text>
</comment>
<dbReference type="PROSITE" id="PS51186">
    <property type="entry name" value="GNAT"/>
    <property type="match status" value="2"/>
</dbReference>
<comment type="subunit">
    <text evidence="4">Monomer.</text>
</comment>
<dbReference type="Pfam" id="PF00583">
    <property type="entry name" value="Acetyltransf_1"/>
    <property type="match status" value="1"/>
</dbReference>
<evidence type="ECO:0000256" key="3">
    <source>
        <dbReference type="ARBA" id="ARBA00023315"/>
    </source>
</evidence>
<keyword evidence="2 4" id="KW-0677">Repeat</keyword>
<dbReference type="AlphaFoldDB" id="A0A502CQX9"/>
<feature type="region of interest" description="Disordered" evidence="5">
    <location>
        <begin position="246"/>
        <end position="281"/>
    </location>
</feature>
<evidence type="ECO:0000256" key="1">
    <source>
        <dbReference type="ARBA" id="ARBA00022679"/>
    </source>
</evidence>
<proteinExistence type="inferred from homology"/>
<comment type="catalytic activity">
    <reaction evidence="4">
        <text>1D-myo-inositol 2-(L-cysteinylamino)-2-deoxy-alpha-D-glucopyranoside + acetyl-CoA = mycothiol + CoA + H(+)</text>
        <dbReference type="Rhea" id="RHEA:26172"/>
        <dbReference type="ChEBI" id="CHEBI:15378"/>
        <dbReference type="ChEBI" id="CHEBI:16768"/>
        <dbReference type="ChEBI" id="CHEBI:57287"/>
        <dbReference type="ChEBI" id="CHEBI:57288"/>
        <dbReference type="ChEBI" id="CHEBI:58887"/>
        <dbReference type="EC" id="2.3.1.189"/>
    </reaction>
</comment>
<dbReference type="Pfam" id="PF13508">
    <property type="entry name" value="Acetyltransf_7"/>
    <property type="match status" value="1"/>
</dbReference>
<gene>
    <name evidence="4 7" type="primary">mshD</name>
    <name evidence="7" type="ORF">EAH86_18075</name>
</gene>
<evidence type="ECO:0000256" key="4">
    <source>
        <dbReference type="HAMAP-Rule" id="MF_01698"/>
    </source>
</evidence>
<dbReference type="InterPro" id="IPR017813">
    <property type="entry name" value="Mycothiol_AcTrfase"/>
</dbReference>
<keyword evidence="3 4" id="KW-0012">Acyltransferase</keyword>
<dbReference type="HAMAP" id="MF_01698">
    <property type="entry name" value="MshD"/>
    <property type="match status" value="1"/>
</dbReference>
<comment type="similarity">
    <text evidence="4">Belongs to the acetyltransferase family. MshD subfamily.</text>
</comment>
<dbReference type="GO" id="GO:0010125">
    <property type="term" value="P:mycothiol biosynthetic process"/>
    <property type="evidence" value="ECO:0007669"/>
    <property type="project" value="UniProtKB-UniRule"/>
</dbReference>
<dbReference type="PANTHER" id="PTHR43877">
    <property type="entry name" value="AMINOALKYLPHOSPHONATE N-ACETYLTRANSFERASE-RELATED-RELATED"/>
    <property type="match status" value="1"/>
</dbReference>
<comment type="caution">
    <text evidence="4">Lacks conserved residue(s) required for the propagation of feature annotation.</text>
</comment>
<feature type="binding site" evidence="4">
    <location>
        <position position="329"/>
    </location>
    <ligand>
        <name>1D-myo-inositol 2-(L-cysteinylamino)-2-deoxy-alpha-D-glucopyranoside</name>
        <dbReference type="ChEBI" id="CHEBI:58887"/>
    </ligand>
</feature>
<feature type="binding site" evidence="4">
    <location>
        <position position="244"/>
    </location>
    <ligand>
        <name>1D-myo-inositol 2-(L-cysteinylamino)-2-deoxy-alpha-D-glucopyranoside</name>
        <dbReference type="ChEBI" id="CHEBI:58887"/>
    </ligand>
</feature>
<feature type="domain" description="N-acetyltransferase" evidence="6">
    <location>
        <begin position="14"/>
        <end position="147"/>
    </location>
</feature>
<feature type="binding site" evidence="4">
    <location>
        <begin position="87"/>
        <end position="89"/>
    </location>
    <ligand>
        <name>acetyl-CoA</name>
        <dbReference type="ChEBI" id="CHEBI:57288"/>
        <label>1</label>
    </ligand>
</feature>
<keyword evidence="8" id="KW-1185">Reference proteome</keyword>
<dbReference type="PIRSF" id="PIRSF021524">
    <property type="entry name" value="MSH_acetyltransferase"/>
    <property type="match status" value="1"/>
</dbReference>
<dbReference type="InterPro" id="IPR050832">
    <property type="entry name" value="Bact_Acetyltransf"/>
</dbReference>
<dbReference type="OrthoDB" id="3208058at2"/>
<evidence type="ECO:0000256" key="2">
    <source>
        <dbReference type="ARBA" id="ARBA00022737"/>
    </source>
</evidence>
<dbReference type="EC" id="2.3.1.189" evidence="4"/>
<dbReference type="CDD" id="cd04301">
    <property type="entry name" value="NAT_SF"/>
    <property type="match status" value="2"/>
</dbReference>
<sequence>MHGAMLSVPLSPVRLADTLTPTEAAQVHDLQVRAVAADGVSPLSEQPLLSLTAPGGRVRHLLAYAGEQLTGYAQLDSPAGPDASAELVVDPDARRHGTGRALVDAVLGAAPEARLWAHGQLPAAQALAASAGLTAVRELHKMARPLTKADLEPAATALPAGFTARAFEPGRDEQAWLATNAAAFAHHPEQGRLTLVDLQDRIAQPWFDAAGFILVEADYTVTPADEAATSGGAKPELAAFHWTKVDPEQRSSMDPSQTAGRAHGGAGREATLPPRRGHGEEVRAASQLVGEVYVVGVHPAYQGRGLGRPVTALGLAHLAGLGLPEVVLYVDGDNQAAIRTYTGLGFRSIMVDVMYSRAVHPAVSG</sequence>
<dbReference type="InterPro" id="IPR016181">
    <property type="entry name" value="Acyl_CoA_acyltransferase"/>
</dbReference>
<feature type="binding site" evidence="4">
    <location>
        <begin position="302"/>
        <end position="308"/>
    </location>
    <ligand>
        <name>acetyl-CoA</name>
        <dbReference type="ChEBI" id="CHEBI:57288"/>
        <label>2</label>
    </ligand>
</feature>
<keyword evidence="1 4" id="KW-0808">Transferase</keyword>
<feature type="domain" description="N-acetyltransferase" evidence="6">
    <location>
        <begin position="219"/>
        <end position="365"/>
    </location>
</feature>
<evidence type="ECO:0000259" key="6">
    <source>
        <dbReference type="PROSITE" id="PS51186"/>
    </source>
</evidence>
<dbReference type="Proteomes" id="UP000317722">
    <property type="component" value="Unassembled WGS sequence"/>
</dbReference>
<feature type="binding site" evidence="4">
    <location>
        <position position="291"/>
    </location>
    <ligand>
        <name>1D-myo-inositol 2-(L-cysteinylamino)-2-deoxy-alpha-D-glucopyranoside</name>
        <dbReference type="ChEBI" id="CHEBI:58887"/>
    </ligand>
</feature>
<dbReference type="GO" id="GO:0035447">
    <property type="term" value="F:mycothiol synthase activity"/>
    <property type="evidence" value="ECO:0007669"/>
    <property type="project" value="UniProtKB-UniRule"/>
</dbReference>
<dbReference type="NCBIfam" id="TIGR03448">
    <property type="entry name" value="mycothiol_MshD"/>
    <property type="match status" value="1"/>
</dbReference>
<evidence type="ECO:0000256" key="5">
    <source>
        <dbReference type="SAM" id="MobiDB-lite"/>
    </source>
</evidence>
<feature type="binding site" evidence="4">
    <location>
        <position position="189"/>
    </location>
    <ligand>
        <name>1D-myo-inositol 2-(L-cysteinylamino)-2-deoxy-alpha-D-glucopyranoside</name>
        <dbReference type="ChEBI" id="CHEBI:58887"/>
    </ligand>
</feature>
<dbReference type="EMBL" id="RCZM01000006">
    <property type="protein sequence ID" value="TPG14101.1"/>
    <property type="molecule type" value="Genomic_DNA"/>
</dbReference>
<organism evidence="7 8">
    <name type="scientific">Pedococcus bigeumensis</name>
    <dbReference type="NCBI Taxonomy" id="433644"/>
    <lineage>
        <taxon>Bacteria</taxon>
        <taxon>Bacillati</taxon>
        <taxon>Actinomycetota</taxon>
        <taxon>Actinomycetes</taxon>
        <taxon>Micrococcales</taxon>
        <taxon>Intrasporangiaceae</taxon>
        <taxon>Pedococcus</taxon>
    </lineage>
</organism>
<accession>A0A502CQX9</accession>
<protein>
    <recommendedName>
        <fullName evidence="4">Mycothiol acetyltransferase</fullName>
        <shortName evidence="4">MSH acetyltransferase</shortName>
        <ecNumber evidence="4">2.3.1.189</ecNumber>
    </recommendedName>
    <alternativeName>
        <fullName evidence="4">Mycothiol synthase</fullName>
    </alternativeName>
</protein>